<organism evidence="8 9">
    <name type="scientific">Calycomorphotria hydatis</name>
    <dbReference type="NCBI Taxonomy" id="2528027"/>
    <lineage>
        <taxon>Bacteria</taxon>
        <taxon>Pseudomonadati</taxon>
        <taxon>Planctomycetota</taxon>
        <taxon>Planctomycetia</taxon>
        <taxon>Planctomycetales</taxon>
        <taxon>Planctomycetaceae</taxon>
        <taxon>Calycomorphotria</taxon>
    </lineage>
</organism>
<dbReference type="PROSITE" id="PS00149">
    <property type="entry name" value="SULFATASE_2"/>
    <property type="match status" value="1"/>
</dbReference>
<evidence type="ECO:0000256" key="1">
    <source>
        <dbReference type="ARBA" id="ARBA00008779"/>
    </source>
</evidence>
<dbReference type="PANTHER" id="PTHR42693">
    <property type="entry name" value="ARYLSULFATASE FAMILY MEMBER"/>
    <property type="match status" value="1"/>
</dbReference>
<evidence type="ECO:0000256" key="6">
    <source>
        <dbReference type="SAM" id="SignalP"/>
    </source>
</evidence>
<evidence type="ECO:0000256" key="4">
    <source>
        <dbReference type="ARBA" id="ARBA00022837"/>
    </source>
</evidence>
<dbReference type="OrthoDB" id="9783154at2"/>
<keyword evidence="2" id="KW-0479">Metal-binding</keyword>
<sequence length="486" mass="53898" precursor="true">MKLILALLAACLCVVTTAQAETPNIVVILADDLGQGDLGCYNDESKVPTPHMDRVAAEGMRLGDVHSPSAVCTPTRYGLLAGRYSWRTRLKNGVLWGYSKLLFEPKRETIASMLKDKGYHTACIGKWHLGFQEYQPDAPESETDYSLSLDPGPRSVGFDFFYGIPASLDMQPYLWVKNESPVEAPTSTVEGSSHRRKMGGGFWRAGPAAPNFKHIDVLPTIANQAKDYIEERAEHSEQPFFLYLPLSAPHTPWLPTPEFEGRSQAGWYGDFTAMSDWVIGEVLHALDRKKLTDNTLLIITSDNGSHWPTSDIKEFDHKANLDWRGMKADIHEGGHRVPFLVRWPGKVEPGSSSEQTLCLTDIYATCAEVVEADLNNEAAVDSFSMLPILKGEDTAVRDSVVHHSAQGVFAIRQGDWKLIEGLGSGGFTNPKKVKPEPDGPQGQLYNLKDDPSEKNNLWLKHPDIVARLTAELDRIRDSGRSRTATE</sequence>
<dbReference type="InterPro" id="IPR024607">
    <property type="entry name" value="Sulfatase_CS"/>
</dbReference>
<dbReference type="KEGG" id="chya:V22_33270"/>
<evidence type="ECO:0000313" key="9">
    <source>
        <dbReference type="Proteomes" id="UP000319976"/>
    </source>
</evidence>
<dbReference type="Proteomes" id="UP000319976">
    <property type="component" value="Chromosome"/>
</dbReference>
<proteinExistence type="inferred from homology"/>
<dbReference type="PROSITE" id="PS00523">
    <property type="entry name" value="SULFATASE_1"/>
    <property type="match status" value="1"/>
</dbReference>
<keyword evidence="6" id="KW-0732">Signal</keyword>
<accession>A0A517TCH3</accession>
<evidence type="ECO:0000313" key="8">
    <source>
        <dbReference type="EMBL" id="QDT66063.1"/>
    </source>
</evidence>
<evidence type="ECO:0000256" key="2">
    <source>
        <dbReference type="ARBA" id="ARBA00022723"/>
    </source>
</evidence>
<protein>
    <submittedName>
        <fullName evidence="8">Arylsulfatase</fullName>
        <ecNumber evidence="8">3.1.6.1</ecNumber>
    </submittedName>
</protein>
<dbReference type="Pfam" id="PF00884">
    <property type="entry name" value="Sulfatase"/>
    <property type="match status" value="1"/>
</dbReference>
<dbReference type="RefSeq" id="WP_145264860.1">
    <property type="nucleotide sequence ID" value="NZ_CP036316.1"/>
</dbReference>
<feature type="domain" description="Sulfatase N-terminal" evidence="7">
    <location>
        <begin position="23"/>
        <end position="368"/>
    </location>
</feature>
<dbReference type="EC" id="3.1.6.1" evidence="8"/>
<keyword evidence="4" id="KW-0106">Calcium</keyword>
<dbReference type="EMBL" id="CP036316">
    <property type="protein sequence ID" value="QDT66063.1"/>
    <property type="molecule type" value="Genomic_DNA"/>
</dbReference>
<evidence type="ECO:0000256" key="3">
    <source>
        <dbReference type="ARBA" id="ARBA00022801"/>
    </source>
</evidence>
<keyword evidence="9" id="KW-1185">Reference proteome</keyword>
<dbReference type="GO" id="GO:0004065">
    <property type="term" value="F:arylsulfatase activity"/>
    <property type="evidence" value="ECO:0007669"/>
    <property type="project" value="UniProtKB-EC"/>
</dbReference>
<evidence type="ECO:0000256" key="5">
    <source>
        <dbReference type="SAM" id="MobiDB-lite"/>
    </source>
</evidence>
<dbReference type="InterPro" id="IPR000917">
    <property type="entry name" value="Sulfatase_N"/>
</dbReference>
<dbReference type="AlphaFoldDB" id="A0A517TCH3"/>
<gene>
    <name evidence="8" type="primary">atsA_27</name>
    <name evidence="8" type="ORF">V22_33270</name>
</gene>
<feature type="region of interest" description="Disordered" evidence="5">
    <location>
        <begin position="427"/>
        <end position="452"/>
    </location>
</feature>
<dbReference type="SUPFAM" id="SSF53649">
    <property type="entry name" value="Alkaline phosphatase-like"/>
    <property type="match status" value="1"/>
</dbReference>
<feature type="chain" id="PRO_5021936381" evidence="6">
    <location>
        <begin position="21"/>
        <end position="486"/>
    </location>
</feature>
<dbReference type="Gene3D" id="3.30.1120.10">
    <property type="match status" value="1"/>
</dbReference>
<dbReference type="Gene3D" id="3.40.720.10">
    <property type="entry name" value="Alkaline Phosphatase, subunit A"/>
    <property type="match status" value="1"/>
</dbReference>
<name>A0A517TCH3_9PLAN</name>
<reference evidence="8 9" key="1">
    <citation type="submission" date="2019-02" db="EMBL/GenBank/DDBJ databases">
        <title>Deep-cultivation of Planctomycetes and their phenomic and genomic characterization uncovers novel biology.</title>
        <authorList>
            <person name="Wiegand S."/>
            <person name="Jogler M."/>
            <person name="Boedeker C."/>
            <person name="Pinto D."/>
            <person name="Vollmers J."/>
            <person name="Rivas-Marin E."/>
            <person name="Kohn T."/>
            <person name="Peeters S.H."/>
            <person name="Heuer A."/>
            <person name="Rast P."/>
            <person name="Oberbeckmann S."/>
            <person name="Bunk B."/>
            <person name="Jeske O."/>
            <person name="Meyerdierks A."/>
            <person name="Storesund J.E."/>
            <person name="Kallscheuer N."/>
            <person name="Luecker S."/>
            <person name="Lage O.M."/>
            <person name="Pohl T."/>
            <person name="Merkel B.J."/>
            <person name="Hornburger P."/>
            <person name="Mueller R.-W."/>
            <person name="Bruemmer F."/>
            <person name="Labrenz M."/>
            <person name="Spormann A.M."/>
            <person name="Op den Camp H."/>
            <person name="Overmann J."/>
            <person name="Amann R."/>
            <person name="Jetten M.S.M."/>
            <person name="Mascher T."/>
            <person name="Medema M.H."/>
            <person name="Devos D.P."/>
            <person name="Kaster A.-K."/>
            <person name="Ovreas L."/>
            <person name="Rohde M."/>
            <person name="Galperin M.Y."/>
            <person name="Jogler C."/>
        </authorList>
    </citation>
    <scope>NUCLEOTIDE SEQUENCE [LARGE SCALE GENOMIC DNA]</scope>
    <source>
        <strain evidence="8 9">V22</strain>
    </source>
</reference>
<evidence type="ECO:0000259" key="7">
    <source>
        <dbReference type="Pfam" id="PF00884"/>
    </source>
</evidence>
<dbReference type="CDD" id="cd16143">
    <property type="entry name" value="ARS_like"/>
    <property type="match status" value="1"/>
</dbReference>
<keyword evidence="3 8" id="KW-0378">Hydrolase</keyword>
<dbReference type="PANTHER" id="PTHR42693:SF53">
    <property type="entry name" value="ENDO-4-O-SULFATASE"/>
    <property type="match status" value="1"/>
</dbReference>
<dbReference type="InterPro" id="IPR050738">
    <property type="entry name" value="Sulfatase"/>
</dbReference>
<dbReference type="InterPro" id="IPR017850">
    <property type="entry name" value="Alkaline_phosphatase_core_sf"/>
</dbReference>
<dbReference type="GO" id="GO:0046872">
    <property type="term" value="F:metal ion binding"/>
    <property type="evidence" value="ECO:0007669"/>
    <property type="project" value="UniProtKB-KW"/>
</dbReference>
<comment type="similarity">
    <text evidence="1">Belongs to the sulfatase family.</text>
</comment>
<feature type="signal peptide" evidence="6">
    <location>
        <begin position="1"/>
        <end position="20"/>
    </location>
</feature>